<evidence type="ECO:0000313" key="2">
    <source>
        <dbReference type="Proteomes" id="UP000245207"/>
    </source>
</evidence>
<protein>
    <submittedName>
        <fullName evidence="1">Amino acid transporter, transmembrane domain-containing protein</fullName>
    </submittedName>
</protein>
<keyword evidence="1" id="KW-0472">Membrane</keyword>
<dbReference type="EMBL" id="PKPP01011610">
    <property type="protein sequence ID" value="PWA43842.1"/>
    <property type="molecule type" value="Genomic_DNA"/>
</dbReference>
<keyword evidence="2" id="KW-1185">Reference proteome</keyword>
<proteinExistence type="predicted"/>
<gene>
    <name evidence="1" type="ORF">CTI12_AA532030</name>
</gene>
<comment type="caution">
    <text evidence="1">The sequence shown here is derived from an EMBL/GenBank/DDBJ whole genome shotgun (WGS) entry which is preliminary data.</text>
</comment>
<dbReference type="AlphaFoldDB" id="A0A2U1L4B3"/>
<keyword evidence="1" id="KW-0812">Transmembrane</keyword>
<dbReference type="Proteomes" id="UP000245207">
    <property type="component" value="Unassembled WGS sequence"/>
</dbReference>
<evidence type="ECO:0000313" key="1">
    <source>
        <dbReference type="EMBL" id="PWA43842.1"/>
    </source>
</evidence>
<accession>A0A2U1L4B3</accession>
<sequence>MVEKFPDSGFLKRYYELKLPFLPDFELNLFWLCFRTSYVVGNVHSAKKGGSLEPKMGASANFQRCFNGDFHIGSNWITFGTQ</sequence>
<organism evidence="1 2">
    <name type="scientific">Artemisia annua</name>
    <name type="common">Sweet wormwood</name>
    <dbReference type="NCBI Taxonomy" id="35608"/>
    <lineage>
        <taxon>Eukaryota</taxon>
        <taxon>Viridiplantae</taxon>
        <taxon>Streptophyta</taxon>
        <taxon>Embryophyta</taxon>
        <taxon>Tracheophyta</taxon>
        <taxon>Spermatophyta</taxon>
        <taxon>Magnoliopsida</taxon>
        <taxon>eudicotyledons</taxon>
        <taxon>Gunneridae</taxon>
        <taxon>Pentapetalae</taxon>
        <taxon>asterids</taxon>
        <taxon>campanulids</taxon>
        <taxon>Asterales</taxon>
        <taxon>Asteraceae</taxon>
        <taxon>Asteroideae</taxon>
        <taxon>Anthemideae</taxon>
        <taxon>Artemisiinae</taxon>
        <taxon>Artemisia</taxon>
    </lineage>
</organism>
<reference evidence="1 2" key="1">
    <citation type="journal article" date="2018" name="Mol. Plant">
        <title>The genome of Artemisia annua provides insight into the evolution of Asteraceae family and artemisinin biosynthesis.</title>
        <authorList>
            <person name="Shen Q."/>
            <person name="Zhang L."/>
            <person name="Liao Z."/>
            <person name="Wang S."/>
            <person name="Yan T."/>
            <person name="Shi P."/>
            <person name="Liu M."/>
            <person name="Fu X."/>
            <person name="Pan Q."/>
            <person name="Wang Y."/>
            <person name="Lv Z."/>
            <person name="Lu X."/>
            <person name="Zhang F."/>
            <person name="Jiang W."/>
            <person name="Ma Y."/>
            <person name="Chen M."/>
            <person name="Hao X."/>
            <person name="Li L."/>
            <person name="Tang Y."/>
            <person name="Lv G."/>
            <person name="Zhou Y."/>
            <person name="Sun X."/>
            <person name="Brodelius P.E."/>
            <person name="Rose J.K.C."/>
            <person name="Tang K."/>
        </authorList>
    </citation>
    <scope>NUCLEOTIDE SEQUENCE [LARGE SCALE GENOMIC DNA]</scope>
    <source>
        <strain evidence="2">cv. Huhao1</strain>
        <tissue evidence="1">Leaf</tissue>
    </source>
</reference>
<name>A0A2U1L4B3_ARTAN</name>